<protein>
    <submittedName>
        <fullName evidence="1">Uncharacterized protein</fullName>
    </submittedName>
</protein>
<organism evidence="1 2">
    <name type="scientific">Streptomyces europaeiscabiei</name>
    <dbReference type="NCBI Taxonomy" id="146819"/>
    <lineage>
        <taxon>Bacteria</taxon>
        <taxon>Bacillati</taxon>
        <taxon>Actinomycetota</taxon>
        <taxon>Actinomycetes</taxon>
        <taxon>Kitasatosporales</taxon>
        <taxon>Streptomycetaceae</taxon>
        <taxon>Streptomyces</taxon>
    </lineage>
</organism>
<reference evidence="1 2" key="1">
    <citation type="journal article" date="2023" name="Microb. Genom.">
        <title>Mesoterricola silvestris gen. nov., sp. nov., Mesoterricola sediminis sp. nov., Geothrix oryzae sp. nov., Geothrix edaphica sp. nov., Geothrix rubra sp. nov., and Geothrix limicola sp. nov., six novel members of Acidobacteriota isolated from soils.</title>
        <authorList>
            <person name="Weisberg A.J."/>
            <person name="Pearce E."/>
            <person name="Kramer C.G."/>
            <person name="Chang J.H."/>
            <person name="Clarke C.R."/>
        </authorList>
    </citation>
    <scope>NUCLEOTIDE SEQUENCE [LARGE SCALE GENOMIC DNA]</scope>
    <source>
        <strain evidence="1 2">ID09-01A</strain>
    </source>
</reference>
<evidence type="ECO:0000313" key="1">
    <source>
        <dbReference type="EMBL" id="MDX3706529.1"/>
    </source>
</evidence>
<sequence length="42" mass="4443">MRTSRRAPVVDQLAFAARLSTADPEATGDLAAFLARARPGQS</sequence>
<dbReference type="EMBL" id="JARAYU010000029">
    <property type="protein sequence ID" value="MDX3706529.1"/>
    <property type="molecule type" value="Genomic_DNA"/>
</dbReference>
<keyword evidence="2" id="KW-1185">Reference proteome</keyword>
<accession>A0ABU4NVX5</accession>
<gene>
    <name evidence="1" type="ORF">PV662_43935</name>
</gene>
<dbReference type="Proteomes" id="UP001271274">
    <property type="component" value="Unassembled WGS sequence"/>
</dbReference>
<evidence type="ECO:0000313" key="2">
    <source>
        <dbReference type="Proteomes" id="UP001271274"/>
    </source>
</evidence>
<name>A0ABU4NVX5_9ACTN</name>
<comment type="caution">
    <text evidence="1">The sequence shown here is derived from an EMBL/GenBank/DDBJ whole genome shotgun (WGS) entry which is preliminary data.</text>
</comment>
<dbReference type="RefSeq" id="WP_319053684.1">
    <property type="nucleotide sequence ID" value="NZ_JARAUR010000069.1"/>
</dbReference>
<proteinExistence type="predicted"/>